<protein>
    <submittedName>
        <fullName evidence="1">Uncharacterized protein</fullName>
    </submittedName>
</protein>
<dbReference type="HOGENOM" id="CLU_2879402_0_0_0"/>
<accession>H1PWF5</accession>
<dbReference type="BioCyc" id="FSP457404-HMP:GTSQ-2774-MONOMER"/>
<name>H1PWF5_9FUSO</name>
<organism evidence="1 2">
    <name type="scientific">Fusobacterium ulcerans 12-1B</name>
    <dbReference type="NCBI Taxonomy" id="457404"/>
    <lineage>
        <taxon>Bacteria</taxon>
        <taxon>Fusobacteriati</taxon>
        <taxon>Fusobacteriota</taxon>
        <taxon>Fusobacteriia</taxon>
        <taxon>Fusobacteriales</taxon>
        <taxon>Fusobacteriaceae</taxon>
        <taxon>Fusobacterium</taxon>
    </lineage>
</organism>
<gene>
    <name evidence="1" type="ORF">HMPREF0402_02748</name>
</gene>
<dbReference type="AlphaFoldDB" id="H1PWF5"/>
<evidence type="ECO:0000313" key="1">
    <source>
        <dbReference type="EMBL" id="EHO79486.1"/>
    </source>
</evidence>
<dbReference type="RefSeq" id="WP_008698542.1">
    <property type="nucleotide sequence ID" value="NZ_KE161009.1"/>
</dbReference>
<proteinExistence type="predicted"/>
<evidence type="ECO:0000313" key="2">
    <source>
        <dbReference type="Proteomes" id="UP000003233"/>
    </source>
</evidence>
<dbReference type="PATRIC" id="fig|457404.5.peg.2409"/>
<comment type="caution">
    <text evidence="1">The sequence shown here is derived from an EMBL/GenBank/DDBJ whole genome shotgun (WGS) entry which is preliminary data.</text>
</comment>
<reference evidence="1 2" key="1">
    <citation type="submission" date="2012-07" db="EMBL/GenBank/DDBJ databases">
        <title>The Genome Sequence of Fusobacterium ulcerans 12_1B.</title>
        <authorList>
            <consortium name="The Broad Institute Genome Sequencing Platform"/>
            <person name="Earl A."/>
            <person name="Ward D."/>
            <person name="Feldgarden M."/>
            <person name="Gevers D."/>
            <person name="Strauss J."/>
            <person name="Ambrose C.E."/>
            <person name="Allen-Vercoe E."/>
            <person name="Walker B."/>
            <person name="Young S.K."/>
            <person name="Zeng Q."/>
            <person name="Gargeya S."/>
            <person name="Fitzgerald M."/>
            <person name="Haas B."/>
            <person name="Abouelleil A."/>
            <person name="Alvarado L."/>
            <person name="Arachchi H.M."/>
            <person name="Berlin A.M."/>
            <person name="Chapman S.B."/>
            <person name="Goldberg J."/>
            <person name="Griggs A."/>
            <person name="Gujja S."/>
            <person name="Hansen M."/>
            <person name="Howarth C."/>
            <person name="Imamovic A."/>
            <person name="Larimer J."/>
            <person name="McCowen C."/>
            <person name="Montmayeur A."/>
            <person name="Murphy C."/>
            <person name="Neiman D."/>
            <person name="Pearson M."/>
            <person name="Priest M."/>
            <person name="Roberts A."/>
            <person name="Saif S."/>
            <person name="Shea T."/>
            <person name="Sisk P."/>
            <person name="Sykes S."/>
            <person name="Wortman J."/>
            <person name="Nusbaum C."/>
            <person name="Birren B."/>
        </authorList>
    </citation>
    <scope>NUCLEOTIDE SEQUENCE [LARGE SCALE GENOMIC DNA]</scope>
    <source>
        <strain evidence="1 2">12_1B</strain>
    </source>
</reference>
<keyword evidence="2" id="KW-1185">Reference proteome</keyword>
<sequence length="64" mass="7888">MGILKIKMPLEWWAKINKKCKELNIDPEKYKEVKNYGKLYFDLQRHQNNKKFPIPEPQNYHEIK</sequence>
<dbReference type="Proteomes" id="UP000003233">
    <property type="component" value="Unassembled WGS sequence"/>
</dbReference>
<dbReference type="EMBL" id="AGWJ02000022">
    <property type="protein sequence ID" value="EHO79486.1"/>
    <property type="molecule type" value="Genomic_DNA"/>
</dbReference>